<proteinExistence type="predicted"/>
<evidence type="ECO:0000313" key="3">
    <source>
        <dbReference type="WBParaSite" id="L893_g29111.t1"/>
    </source>
</evidence>
<keyword evidence="1" id="KW-1133">Transmembrane helix</keyword>
<feature type="transmembrane region" description="Helical" evidence="1">
    <location>
        <begin position="99"/>
        <end position="121"/>
    </location>
</feature>
<feature type="transmembrane region" description="Helical" evidence="1">
    <location>
        <begin position="57"/>
        <end position="79"/>
    </location>
</feature>
<keyword evidence="1" id="KW-0472">Membrane</keyword>
<sequence>MMITSLFEKNMVVIFLASGTPIPLLYVLSLVDTKIQFSYHAATYRYTGPAYFESPFIYIRMVLEGTALGLYFLTVVVIVCQQSVYHMAPLKFSRREIRLLAQALLQSLPVAFTMFIGAFLFQEIWKHGLLFIVWSVTSITIPATHLLILILFNSNVRRHLRKLVRRAPGSKLFVTTPQRTGSTRSGGRVEMTRIMRSQHH</sequence>
<keyword evidence="1" id="KW-0812">Transmembrane</keyword>
<evidence type="ECO:0000313" key="2">
    <source>
        <dbReference type="Proteomes" id="UP000095287"/>
    </source>
</evidence>
<feature type="transmembrane region" description="Helical" evidence="1">
    <location>
        <begin position="127"/>
        <end position="152"/>
    </location>
</feature>
<evidence type="ECO:0000256" key="1">
    <source>
        <dbReference type="SAM" id="Phobius"/>
    </source>
</evidence>
<keyword evidence="2" id="KW-1185">Reference proteome</keyword>
<dbReference type="WBParaSite" id="L893_g29111.t1">
    <property type="protein sequence ID" value="L893_g29111.t1"/>
    <property type="gene ID" value="L893_g29111"/>
</dbReference>
<organism evidence="2 3">
    <name type="scientific">Steinernema glaseri</name>
    <dbReference type="NCBI Taxonomy" id="37863"/>
    <lineage>
        <taxon>Eukaryota</taxon>
        <taxon>Metazoa</taxon>
        <taxon>Ecdysozoa</taxon>
        <taxon>Nematoda</taxon>
        <taxon>Chromadorea</taxon>
        <taxon>Rhabditida</taxon>
        <taxon>Tylenchina</taxon>
        <taxon>Panagrolaimomorpha</taxon>
        <taxon>Strongyloidoidea</taxon>
        <taxon>Steinernematidae</taxon>
        <taxon>Steinernema</taxon>
    </lineage>
</organism>
<reference evidence="3" key="1">
    <citation type="submission" date="2016-11" db="UniProtKB">
        <authorList>
            <consortium name="WormBaseParasite"/>
        </authorList>
    </citation>
    <scope>IDENTIFICATION</scope>
</reference>
<protein>
    <submittedName>
        <fullName evidence="3">Serpentine receptor class gamma</fullName>
    </submittedName>
</protein>
<feature type="transmembrane region" description="Helical" evidence="1">
    <location>
        <begin position="12"/>
        <end position="31"/>
    </location>
</feature>
<dbReference type="AlphaFoldDB" id="A0A1I7ZRN3"/>
<dbReference type="Proteomes" id="UP000095287">
    <property type="component" value="Unplaced"/>
</dbReference>
<accession>A0A1I7ZRN3</accession>
<name>A0A1I7ZRN3_9BILA</name>
<dbReference type="SUPFAM" id="SSF81321">
    <property type="entry name" value="Family A G protein-coupled receptor-like"/>
    <property type="match status" value="1"/>
</dbReference>